<dbReference type="GO" id="GO:0008395">
    <property type="term" value="F:steroid hydroxylase activity"/>
    <property type="evidence" value="ECO:0007669"/>
    <property type="project" value="TreeGrafter"/>
</dbReference>
<dbReference type="PANTHER" id="PTHR24304:SF2">
    <property type="entry name" value="24-HYDROXYCHOLESTEROL 7-ALPHA-HYDROXYLASE"/>
    <property type="match status" value="1"/>
</dbReference>
<dbReference type="InterPro" id="IPR050529">
    <property type="entry name" value="CYP450_sterol_14alpha_dmase"/>
</dbReference>
<keyword evidence="4" id="KW-0408">Iron</keyword>
<evidence type="ECO:0000256" key="5">
    <source>
        <dbReference type="SAM" id="Phobius"/>
    </source>
</evidence>
<evidence type="ECO:0000256" key="4">
    <source>
        <dbReference type="ARBA" id="ARBA00023004"/>
    </source>
</evidence>
<accession>A0AA40AA24</accession>
<feature type="transmembrane region" description="Helical" evidence="5">
    <location>
        <begin position="20"/>
        <end position="37"/>
    </location>
</feature>
<keyword evidence="2" id="KW-0349">Heme</keyword>
<protein>
    <recommendedName>
        <fullName evidence="8">Cytochrome P450</fullName>
    </recommendedName>
</protein>
<gene>
    <name evidence="6" type="ORF">B0H67DRAFT_586878</name>
</gene>
<keyword evidence="5" id="KW-1133">Transmembrane helix</keyword>
<name>A0AA40AA24_9PEZI</name>
<keyword evidence="5" id="KW-0472">Membrane</keyword>
<keyword evidence="5" id="KW-0812">Transmembrane</keyword>
<evidence type="ECO:0000313" key="7">
    <source>
        <dbReference type="Proteomes" id="UP001172102"/>
    </source>
</evidence>
<evidence type="ECO:0000313" key="6">
    <source>
        <dbReference type="EMBL" id="KAK0712050.1"/>
    </source>
</evidence>
<comment type="similarity">
    <text evidence="1">Belongs to the cytochrome P450 family.</text>
</comment>
<dbReference type="SUPFAM" id="SSF48264">
    <property type="entry name" value="Cytochrome P450"/>
    <property type="match status" value="1"/>
</dbReference>
<dbReference type="GO" id="GO:0005506">
    <property type="term" value="F:iron ion binding"/>
    <property type="evidence" value="ECO:0007669"/>
    <property type="project" value="InterPro"/>
</dbReference>
<dbReference type="Proteomes" id="UP001172102">
    <property type="component" value="Unassembled WGS sequence"/>
</dbReference>
<proteinExistence type="inferred from homology"/>
<keyword evidence="7" id="KW-1185">Reference proteome</keyword>
<evidence type="ECO:0000256" key="3">
    <source>
        <dbReference type="ARBA" id="ARBA00022723"/>
    </source>
</evidence>
<keyword evidence="3" id="KW-0479">Metal-binding</keyword>
<dbReference type="GO" id="GO:0020037">
    <property type="term" value="F:heme binding"/>
    <property type="evidence" value="ECO:0007669"/>
    <property type="project" value="InterPro"/>
</dbReference>
<comment type="caution">
    <text evidence="6">The sequence shown here is derived from an EMBL/GenBank/DDBJ whole genome shotgun (WGS) entry which is preliminary data.</text>
</comment>
<reference evidence="6" key="1">
    <citation type="submission" date="2023-06" db="EMBL/GenBank/DDBJ databases">
        <title>Genome-scale phylogeny and comparative genomics of the fungal order Sordariales.</title>
        <authorList>
            <consortium name="Lawrence Berkeley National Laboratory"/>
            <person name="Hensen N."/>
            <person name="Bonometti L."/>
            <person name="Westerberg I."/>
            <person name="Brannstrom I.O."/>
            <person name="Guillou S."/>
            <person name="Cros-Aarteil S."/>
            <person name="Calhoun S."/>
            <person name="Haridas S."/>
            <person name="Kuo A."/>
            <person name="Mondo S."/>
            <person name="Pangilinan J."/>
            <person name="Riley R."/>
            <person name="Labutti K."/>
            <person name="Andreopoulos B."/>
            <person name="Lipzen A."/>
            <person name="Chen C."/>
            <person name="Yanf M."/>
            <person name="Daum C."/>
            <person name="Ng V."/>
            <person name="Clum A."/>
            <person name="Steindorff A."/>
            <person name="Ohm R."/>
            <person name="Martin F."/>
            <person name="Silar P."/>
            <person name="Natvig D."/>
            <person name="Lalanne C."/>
            <person name="Gautier V."/>
            <person name="Ament-Velasquez S.L."/>
            <person name="Kruys A."/>
            <person name="Hutchinson M.I."/>
            <person name="Powell A.J."/>
            <person name="Barry K."/>
            <person name="Miller A.N."/>
            <person name="Grigoriev I.V."/>
            <person name="Debuchy R."/>
            <person name="Gladieux P."/>
            <person name="Thoren M.H."/>
            <person name="Johannesson H."/>
        </authorList>
    </citation>
    <scope>NUCLEOTIDE SEQUENCE</scope>
    <source>
        <strain evidence="6">SMH4607-1</strain>
    </source>
</reference>
<dbReference type="AlphaFoldDB" id="A0AA40AA24"/>
<organism evidence="6 7">
    <name type="scientific">Lasiosphaeris hirsuta</name>
    <dbReference type="NCBI Taxonomy" id="260670"/>
    <lineage>
        <taxon>Eukaryota</taxon>
        <taxon>Fungi</taxon>
        <taxon>Dikarya</taxon>
        <taxon>Ascomycota</taxon>
        <taxon>Pezizomycotina</taxon>
        <taxon>Sordariomycetes</taxon>
        <taxon>Sordariomycetidae</taxon>
        <taxon>Sordariales</taxon>
        <taxon>Lasiosphaeriaceae</taxon>
        <taxon>Lasiosphaeris</taxon>
    </lineage>
</organism>
<dbReference type="Gene3D" id="1.10.630.10">
    <property type="entry name" value="Cytochrome P450"/>
    <property type="match status" value="1"/>
</dbReference>
<sequence length="331" mass="37840">MDIASGFRDGPRAVPLPPTGVLVVSLVLVLALVISSVQTSKNEPWTLPNWRGVPVLGNTIQYMVDNGSFITRASLAMRTRDMIKFSLGLTPVYLVTGSRNVQALFRKSNSLSSDKFLLMVMETVMCFTPEDYAKFANDKTGRLPEPMEGTAAKHQGPRYWAEFHHHNARNLSLASNTAALTAKFYDIFRERVRVYPLGEWTTVNLLYFMRTQMAGAAIKAMAGERFLERSGEENVLDAFWDYDTVTMRLMYSLPKWMDPAPWRIRERFHRMGIEWLKDDFDPLSERDHVPDEIDWHPVLGLRFMRGYLNWGKRIGLGIDTRAGYFIGFLLG</sequence>
<dbReference type="InterPro" id="IPR036396">
    <property type="entry name" value="Cyt_P450_sf"/>
</dbReference>
<evidence type="ECO:0000256" key="2">
    <source>
        <dbReference type="ARBA" id="ARBA00022617"/>
    </source>
</evidence>
<dbReference type="GO" id="GO:0016705">
    <property type="term" value="F:oxidoreductase activity, acting on paired donors, with incorporation or reduction of molecular oxygen"/>
    <property type="evidence" value="ECO:0007669"/>
    <property type="project" value="InterPro"/>
</dbReference>
<dbReference type="EMBL" id="JAUKUA010000005">
    <property type="protein sequence ID" value="KAK0712050.1"/>
    <property type="molecule type" value="Genomic_DNA"/>
</dbReference>
<evidence type="ECO:0008006" key="8">
    <source>
        <dbReference type="Google" id="ProtNLM"/>
    </source>
</evidence>
<evidence type="ECO:0000256" key="1">
    <source>
        <dbReference type="ARBA" id="ARBA00010617"/>
    </source>
</evidence>
<dbReference type="PANTHER" id="PTHR24304">
    <property type="entry name" value="CYTOCHROME P450 FAMILY 7"/>
    <property type="match status" value="1"/>
</dbReference>